<proteinExistence type="predicted"/>
<dbReference type="OrthoDB" id="3192636at2"/>
<organism evidence="1 2">
    <name type="scientific">Brachybacterium nesterenkovii</name>
    <dbReference type="NCBI Taxonomy" id="47847"/>
    <lineage>
        <taxon>Bacteria</taxon>
        <taxon>Bacillati</taxon>
        <taxon>Actinomycetota</taxon>
        <taxon>Actinomycetes</taxon>
        <taxon>Micrococcales</taxon>
        <taxon>Dermabacteraceae</taxon>
        <taxon>Brachybacterium</taxon>
    </lineage>
</organism>
<gene>
    <name evidence="1" type="ORF">FM110_11210</name>
</gene>
<accession>A0A1X6X5F9</accession>
<name>A0A1X6X5F9_9MICO</name>
<sequence>MTYRDELREIAMGNHGFVTTRQAVAAGVPSAELPKLAQHAGLESVSYGLYRFTDLPAEENDQAAEAVLRAGHGAYLYGESVLALHGGLADVNPDRVLVAVHRRVRRDLPSFMSIVQGSPDDVITVYDGIPSQDVAGALLASRNRIGDQRLRSAADRARAEGLLTAREFARLRERLTE</sequence>
<dbReference type="AlphaFoldDB" id="A0A1X6X5F9"/>
<reference evidence="1 2" key="1">
    <citation type="submission" date="2017-02" db="EMBL/GenBank/DDBJ databases">
        <authorList>
            <person name="Peterson S.W."/>
        </authorList>
    </citation>
    <scope>NUCLEOTIDE SEQUENCE [LARGE SCALE GENOMIC DNA]</scope>
    <source>
        <strain evidence="1 2">CIP104813</strain>
    </source>
</reference>
<dbReference type="EMBL" id="FWFG01000099">
    <property type="protein sequence ID" value="SLM94386.1"/>
    <property type="molecule type" value="Genomic_DNA"/>
</dbReference>
<protein>
    <recommendedName>
        <fullName evidence="3">AbiEi antitoxin C-terminal domain-containing protein</fullName>
    </recommendedName>
</protein>
<evidence type="ECO:0000313" key="2">
    <source>
        <dbReference type="Proteomes" id="UP000195981"/>
    </source>
</evidence>
<evidence type="ECO:0008006" key="3">
    <source>
        <dbReference type="Google" id="ProtNLM"/>
    </source>
</evidence>
<evidence type="ECO:0000313" key="1">
    <source>
        <dbReference type="EMBL" id="SLM94386.1"/>
    </source>
</evidence>
<keyword evidence="2" id="KW-1185">Reference proteome</keyword>
<dbReference type="Proteomes" id="UP000195981">
    <property type="component" value="Unassembled WGS sequence"/>
</dbReference>